<keyword evidence="1" id="KW-0812">Transmembrane</keyword>
<keyword evidence="3" id="KW-1185">Reference proteome</keyword>
<evidence type="ECO:0000313" key="2">
    <source>
        <dbReference type="EMBL" id="SES05503.1"/>
    </source>
</evidence>
<evidence type="ECO:0000256" key="1">
    <source>
        <dbReference type="SAM" id="Phobius"/>
    </source>
</evidence>
<dbReference type="Proteomes" id="UP000198948">
    <property type="component" value="Unassembled WGS sequence"/>
</dbReference>
<protein>
    <submittedName>
        <fullName evidence="2">Uncharacterized protein</fullName>
    </submittedName>
</protein>
<gene>
    <name evidence="2" type="ORF">SAMN04488559_12320</name>
</gene>
<proteinExistence type="predicted"/>
<feature type="transmembrane region" description="Helical" evidence="1">
    <location>
        <begin position="36"/>
        <end position="57"/>
    </location>
</feature>
<feature type="transmembrane region" description="Helical" evidence="1">
    <location>
        <begin position="6"/>
        <end position="24"/>
    </location>
</feature>
<dbReference type="RefSeq" id="WP_092653877.1">
    <property type="nucleotide sequence ID" value="NZ_FOHA01000023.1"/>
</dbReference>
<keyword evidence="1" id="KW-0472">Membrane</keyword>
<evidence type="ECO:0000313" key="3">
    <source>
        <dbReference type="Proteomes" id="UP000198948"/>
    </source>
</evidence>
<sequence>MALLNYLEDFAKWLILLSSLYGFVTIHRKKVKLPKTIYLALLLILTAILLICTIDVIKGFLDGLS</sequence>
<organism evidence="2 3">
    <name type="scientific">Isobaculum melis</name>
    <dbReference type="NCBI Taxonomy" id="142588"/>
    <lineage>
        <taxon>Bacteria</taxon>
        <taxon>Bacillati</taxon>
        <taxon>Bacillota</taxon>
        <taxon>Bacilli</taxon>
        <taxon>Lactobacillales</taxon>
        <taxon>Carnobacteriaceae</taxon>
        <taxon>Isobaculum</taxon>
    </lineage>
</organism>
<dbReference type="EMBL" id="FOHA01000023">
    <property type="protein sequence ID" value="SES05503.1"/>
    <property type="molecule type" value="Genomic_DNA"/>
</dbReference>
<dbReference type="AlphaFoldDB" id="A0A1H9U8R7"/>
<reference evidence="2 3" key="1">
    <citation type="submission" date="2016-10" db="EMBL/GenBank/DDBJ databases">
        <authorList>
            <person name="de Groot N.N."/>
        </authorList>
    </citation>
    <scope>NUCLEOTIDE SEQUENCE [LARGE SCALE GENOMIC DNA]</scope>
    <source>
        <strain evidence="2 3">DSM 13760</strain>
    </source>
</reference>
<keyword evidence="1" id="KW-1133">Transmembrane helix</keyword>
<dbReference type="STRING" id="142588.SAMN04488559_12320"/>
<name>A0A1H9U8R7_9LACT</name>
<accession>A0A1H9U8R7</accession>